<evidence type="ECO:0000313" key="4">
    <source>
        <dbReference type="EMBL" id="KAF9661627.1"/>
    </source>
</evidence>
<evidence type="ECO:0000259" key="3">
    <source>
        <dbReference type="Pfam" id="PF24626"/>
    </source>
</evidence>
<dbReference type="AlphaFoldDB" id="A0A835MCR5"/>
<evidence type="ECO:0008006" key="6">
    <source>
        <dbReference type="Google" id="ProtNLM"/>
    </source>
</evidence>
<comment type="caution">
    <text evidence="4">The sequence shown here is derived from an EMBL/GenBank/DDBJ whole genome shotgun (WGS) entry which is preliminary data.</text>
</comment>
<dbReference type="Pfam" id="PF17921">
    <property type="entry name" value="Integrase_H2C2"/>
    <property type="match status" value="1"/>
</dbReference>
<gene>
    <name evidence="4" type="ORF">SADUNF_Sadunf19G0088500</name>
</gene>
<feature type="compositionally biased region" description="Basic and acidic residues" evidence="1">
    <location>
        <begin position="217"/>
        <end position="227"/>
    </location>
</feature>
<reference evidence="4 5" key="1">
    <citation type="submission" date="2020-10" db="EMBL/GenBank/DDBJ databases">
        <title>Plant Genome Project.</title>
        <authorList>
            <person name="Zhang R.-G."/>
        </authorList>
    </citation>
    <scope>NUCLEOTIDE SEQUENCE [LARGE SCALE GENOMIC DNA]</scope>
    <source>
        <strain evidence="4">FAFU-HL-1</strain>
        <tissue evidence="4">Leaf</tissue>
    </source>
</reference>
<dbReference type="InterPro" id="IPR052160">
    <property type="entry name" value="Gypsy_RT_Integrase-like"/>
</dbReference>
<feature type="region of interest" description="Disordered" evidence="1">
    <location>
        <begin position="195"/>
        <end position="227"/>
    </location>
</feature>
<name>A0A835MCR5_9ROSI</name>
<feature type="domain" description="Tf2-1-like SH3-like" evidence="3">
    <location>
        <begin position="140"/>
        <end position="172"/>
    </location>
</feature>
<accession>A0A835MCR5</accession>
<dbReference type="Pfam" id="PF24626">
    <property type="entry name" value="SH3_Tf2-1"/>
    <property type="match status" value="1"/>
</dbReference>
<evidence type="ECO:0000313" key="5">
    <source>
        <dbReference type="Proteomes" id="UP000657918"/>
    </source>
</evidence>
<dbReference type="InterPro" id="IPR056924">
    <property type="entry name" value="SH3_Tf2-1"/>
</dbReference>
<evidence type="ECO:0000259" key="2">
    <source>
        <dbReference type="Pfam" id="PF17921"/>
    </source>
</evidence>
<organism evidence="4 5">
    <name type="scientific">Salix dunnii</name>
    <dbReference type="NCBI Taxonomy" id="1413687"/>
    <lineage>
        <taxon>Eukaryota</taxon>
        <taxon>Viridiplantae</taxon>
        <taxon>Streptophyta</taxon>
        <taxon>Embryophyta</taxon>
        <taxon>Tracheophyta</taxon>
        <taxon>Spermatophyta</taxon>
        <taxon>Magnoliopsida</taxon>
        <taxon>eudicotyledons</taxon>
        <taxon>Gunneridae</taxon>
        <taxon>Pentapetalae</taxon>
        <taxon>rosids</taxon>
        <taxon>fabids</taxon>
        <taxon>Malpighiales</taxon>
        <taxon>Salicaceae</taxon>
        <taxon>Saliceae</taxon>
        <taxon>Salix</taxon>
    </lineage>
</organism>
<dbReference type="EMBL" id="JADGMS010000019">
    <property type="protein sequence ID" value="KAF9661627.1"/>
    <property type="molecule type" value="Genomic_DNA"/>
</dbReference>
<dbReference type="Proteomes" id="UP000657918">
    <property type="component" value="Unassembled WGS sequence"/>
</dbReference>
<dbReference type="OrthoDB" id="850077at2759"/>
<proteinExistence type="predicted"/>
<feature type="domain" description="Integrase zinc-binding" evidence="2">
    <location>
        <begin position="35"/>
        <end position="93"/>
    </location>
</feature>
<dbReference type="FunFam" id="1.10.340.70:FF:000001">
    <property type="entry name" value="Retrovirus-related Pol polyprotein from transposon gypsy-like Protein"/>
    <property type="match status" value="1"/>
</dbReference>
<sequence length="227" mass="25171">MTDRMQRLEESLKALSDVVLSSKASQSSPSQRVVVPLALRDQLLHEFHDSKVAGHSGVLRTFKRLAQQFYWPSMHKHVKAYIQHCITCQKTKSETLAPAGLLQPLPIPCLVWDDISLDFIEGLPSSHGKDTIMVVMDRLIAQKLGKVAYRLSLPPEAKIHPVFHVSLLKKYVGTSLPAVVELPPISDAGHIQVEPAQGQNAKNRERKAVNNNGSILERGEDSPFHGP</sequence>
<dbReference type="Gene3D" id="1.10.340.70">
    <property type="match status" value="1"/>
</dbReference>
<protein>
    <recommendedName>
        <fullName evidence="6">Integrase zinc-binding domain-containing protein</fullName>
    </recommendedName>
</protein>
<keyword evidence="5" id="KW-1185">Reference proteome</keyword>
<dbReference type="PANTHER" id="PTHR47266">
    <property type="entry name" value="ENDONUCLEASE-RELATED"/>
    <property type="match status" value="1"/>
</dbReference>
<evidence type="ECO:0000256" key="1">
    <source>
        <dbReference type="SAM" id="MobiDB-lite"/>
    </source>
</evidence>
<dbReference type="InterPro" id="IPR041588">
    <property type="entry name" value="Integrase_H2C2"/>
</dbReference>